<evidence type="ECO:0000256" key="3">
    <source>
        <dbReference type="SAM" id="MobiDB-lite"/>
    </source>
</evidence>
<evidence type="ECO:0000259" key="4">
    <source>
        <dbReference type="PROSITE" id="PS01180"/>
    </source>
</evidence>
<name>A0A443SGN4_9ACAR</name>
<dbReference type="VEuPathDB" id="VectorBase:LDEU005398"/>
<evidence type="ECO:0000313" key="6">
    <source>
        <dbReference type="Proteomes" id="UP000288716"/>
    </source>
</evidence>
<dbReference type="PROSITE" id="PS01180">
    <property type="entry name" value="CUB"/>
    <property type="match status" value="1"/>
</dbReference>
<dbReference type="AlphaFoldDB" id="A0A443SGN4"/>
<dbReference type="Proteomes" id="UP000288716">
    <property type="component" value="Unassembled WGS sequence"/>
</dbReference>
<dbReference type="OrthoDB" id="6138650at2759"/>
<evidence type="ECO:0000256" key="1">
    <source>
        <dbReference type="ARBA" id="ARBA00023157"/>
    </source>
</evidence>
<protein>
    <submittedName>
        <fullName evidence="5">Procollagen C-endopeptidase enhancer 2-like protein</fullName>
    </submittedName>
</protein>
<evidence type="ECO:0000256" key="2">
    <source>
        <dbReference type="PROSITE-ProRule" id="PRU00059"/>
    </source>
</evidence>
<feature type="region of interest" description="Disordered" evidence="3">
    <location>
        <begin position="1"/>
        <end position="23"/>
    </location>
</feature>
<proteinExistence type="predicted"/>
<organism evidence="5 6">
    <name type="scientific">Leptotrombidium deliense</name>
    <dbReference type="NCBI Taxonomy" id="299467"/>
    <lineage>
        <taxon>Eukaryota</taxon>
        <taxon>Metazoa</taxon>
        <taxon>Ecdysozoa</taxon>
        <taxon>Arthropoda</taxon>
        <taxon>Chelicerata</taxon>
        <taxon>Arachnida</taxon>
        <taxon>Acari</taxon>
        <taxon>Acariformes</taxon>
        <taxon>Trombidiformes</taxon>
        <taxon>Prostigmata</taxon>
        <taxon>Anystina</taxon>
        <taxon>Parasitengona</taxon>
        <taxon>Trombiculoidea</taxon>
        <taxon>Trombiculidae</taxon>
        <taxon>Leptotrombidium</taxon>
    </lineage>
</organism>
<dbReference type="SUPFAM" id="SSF49854">
    <property type="entry name" value="Spermadhesin, CUB domain"/>
    <property type="match status" value="1"/>
</dbReference>
<comment type="caution">
    <text evidence="2">Lacks conserved residue(s) required for the propagation of feature annotation.</text>
</comment>
<dbReference type="InterPro" id="IPR000859">
    <property type="entry name" value="CUB_dom"/>
</dbReference>
<reference evidence="5 6" key="1">
    <citation type="journal article" date="2018" name="Gigascience">
        <title>Genomes of trombidid mites reveal novel predicted allergens and laterally-transferred genes associated with secondary metabolism.</title>
        <authorList>
            <person name="Dong X."/>
            <person name="Chaisiri K."/>
            <person name="Xia D."/>
            <person name="Armstrong S.D."/>
            <person name="Fang Y."/>
            <person name="Donnelly M.J."/>
            <person name="Kadowaki T."/>
            <person name="McGarry J.W."/>
            <person name="Darby A.C."/>
            <person name="Makepeace B.L."/>
        </authorList>
    </citation>
    <scope>NUCLEOTIDE SEQUENCE [LARGE SCALE GENOMIC DNA]</scope>
    <source>
        <strain evidence="5">UoL-UT</strain>
    </source>
</reference>
<feature type="compositionally biased region" description="Basic and acidic residues" evidence="3">
    <location>
        <begin position="1"/>
        <end position="19"/>
    </location>
</feature>
<feature type="domain" description="CUB" evidence="4">
    <location>
        <begin position="27"/>
        <end position="105"/>
    </location>
</feature>
<sequence length="105" mass="11816">MSRELSENDASRASNRDSNEQTTFKECGGLLRDISFGVVTTPNFPDPFPVPIYCRWIIEAKPGNVIALYLTQFYLKEGFKATEYAFFSDNSLSIGKKDFGSIMIT</sequence>
<dbReference type="EMBL" id="NCKV01002594">
    <property type="protein sequence ID" value="RWS26642.1"/>
    <property type="molecule type" value="Genomic_DNA"/>
</dbReference>
<feature type="disulfide bond" evidence="2">
    <location>
        <begin position="27"/>
        <end position="54"/>
    </location>
</feature>
<dbReference type="InterPro" id="IPR035914">
    <property type="entry name" value="Sperma_CUB_dom_sf"/>
</dbReference>
<evidence type="ECO:0000313" key="5">
    <source>
        <dbReference type="EMBL" id="RWS26642.1"/>
    </source>
</evidence>
<keyword evidence="6" id="KW-1185">Reference proteome</keyword>
<dbReference type="Pfam" id="PF00431">
    <property type="entry name" value="CUB"/>
    <property type="match status" value="1"/>
</dbReference>
<dbReference type="CDD" id="cd00041">
    <property type="entry name" value="CUB"/>
    <property type="match status" value="1"/>
</dbReference>
<comment type="caution">
    <text evidence="5">The sequence shown here is derived from an EMBL/GenBank/DDBJ whole genome shotgun (WGS) entry which is preliminary data.</text>
</comment>
<dbReference type="Gene3D" id="2.60.120.290">
    <property type="entry name" value="Spermadhesin, CUB domain"/>
    <property type="match status" value="1"/>
</dbReference>
<gene>
    <name evidence="5" type="ORF">B4U80_09541</name>
</gene>
<accession>A0A443SGN4</accession>
<keyword evidence="1 2" id="KW-1015">Disulfide bond</keyword>